<feature type="non-terminal residue" evidence="4">
    <location>
        <position position="1"/>
    </location>
</feature>
<dbReference type="PANTHER" id="PTHR11469">
    <property type="entry name" value="GLUCOSE-6-PHOSPHATE ISOMERASE"/>
    <property type="match status" value="1"/>
</dbReference>
<keyword evidence="2" id="KW-0324">Glycolysis</keyword>
<dbReference type="Gene3D" id="3.40.50.10490">
    <property type="entry name" value="Glucose-6-phosphate isomerase like protein, domain 1"/>
    <property type="match status" value="1"/>
</dbReference>
<keyword evidence="1" id="KW-0312">Gluconeogenesis</keyword>
<dbReference type="GO" id="GO:0097367">
    <property type="term" value="F:carbohydrate derivative binding"/>
    <property type="evidence" value="ECO:0007669"/>
    <property type="project" value="InterPro"/>
</dbReference>
<name>X1HBE1_9ZZZZ</name>
<dbReference type="InterPro" id="IPR046348">
    <property type="entry name" value="SIS_dom_sf"/>
</dbReference>
<comment type="caution">
    <text evidence="4">The sequence shown here is derived from an EMBL/GenBank/DDBJ whole genome shotgun (WGS) entry which is preliminary data.</text>
</comment>
<dbReference type="GO" id="GO:0048029">
    <property type="term" value="F:monosaccharide binding"/>
    <property type="evidence" value="ECO:0007669"/>
    <property type="project" value="TreeGrafter"/>
</dbReference>
<evidence type="ECO:0000313" key="4">
    <source>
        <dbReference type="EMBL" id="GAH51174.1"/>
    </source>
</evidence>
<dbReference type="GO" id="GO:0005829">
    <property type="term" value="C:cytosol"/>
    <property type="evidence" value="ECO:0007669"/>
    <property type="project" value="TreeGrafter"/>
</dbReference>
<dbReference type="PROSITE" id="PS51463">
    <property type="entry name" value="P_GLUCOSE_ISOMERASE_3"/>
    <property type="match status" value="1"/>
</dbReference>
<dbReference type="GO" id="GO:0006096">
    <property type="term" value="P:glycolytic process"/>
    <property type="evidence" value="ECO:0007669"/>
    <property type="project" value="UniProtKB-KW"/>
</dbReference>
<reference evidence="4" key="1">
    <citation type="journal article" date="2014" name="Front. Microbiol.">
        <title>High frequency of phylogenetically diverse reductive dehalogenase-homologous genes in deep subseafloor sedimentary metagenomes.</title>
        <authorList>
            <person name="Kawai M."/>
            <person name="Futagami T."/>
            <person name="Toyoda A."/>
            <person name="Takaki Y."/>
            <person name="Nishi S."/>
            <person name="Hori S."/>
            <person name="Arai W."/>
            <person name="Tsubouchi T."/>
            <person name="Morono Y."/>
            <person name="Uchiyama I."/>
            <person name="Ito T."/>
            <person name="Fujiyama A."/>
            <person name="Inagaki F."/>
            <person name="Takami H."/>
        </authorList>
    </citation>
    <scope>NUCLEOTIDE SEQUENCE</scope>
    <source>
        <strain evidence="4">Expedition CK06-06</strain>
    </source>
</reference>
<dbReference type="InterPro" id="IPR035476">
    <property type="entry name" value="SIS_PGI_1"/>
</dbReference>
<evidence type="ECO:0000256" key="1">
    <source>
        <dbReference type="ARBA" id="ARBA00022432"/>
    </source>
</evidence>
<evidence type="ECO:0008006" key="5">
    <source>
        <dbReference type="Google" id="ProtNLM"/>
    </source>
</evidence>
<feature type="non-terminal residue" evidence="4">
    <location>
        <position position="306"/>
    </location>
</feature>
<dbReference type="GO" id="GO:0004347">
    <property type="term" value="F:glucose-6-phosphate isomerase activity"/>
    <property type="evidence" value="ECO:0007669"/>
    <property type="project" value="InterPro"/>
</dbReference>
<sequence length="306" mass="33617">LVRVSELDIDLDAVTRQLQEDGVDAFARSFENLMGSIVEKRKQLMAGWQHATFNQGPYQSAVEDALTELRDKQVMSRIWAHDHTVWKPEPTEITNRLGWLHSPEMMGDSIKRIEALVDRVRGSGYTNALLLGMGGSSLAPEVLRKTFGVKEGYLDVAVLDSTDPGSLLAHAQRLDPARTLLIVSTKSGTTVETLSFFRFFYNWMGDSVGEGLAGEHFIAITDPGSPLVDLAEHHRFRDCFLNDLNIGGRYSTLSYFGLLPAALMGVGIRTLLDRAMTMVCNCESCNCPVVGNNNGGRLGVVLGELA</sequence>
<organism evidence="4">
    <name type="scientific">marine sediment metagenome</name>
    <dbReference type="NCBI Taxonomy" id="412755"/>
    <lineage>
        <taxon>unclassified sequences</taxon>
        <taxon>metagenomes</taxon>
        <taxon>ecological metagenomes</taxon>
    </lineage>
</organism>
<accession>X1HBE1</accession>
<dbReference type="AlphaFoldDB" id="X1HBE1"/>
<gene>
    <name evidence="4" type="ORF">S03H2_27697</name>
</gene>
<dbReference type="CDD" id="cd05015">
    <property type="entry name" value="SIS_PGI_1"/>
    <property type="match status" value="1"/>
</dbReference>
<dbReference type="GO" id="GO:0051156">
    <property type="term" value="P:glucose 6-phosphate metabolic process"/>
    <property type="evidence" value="ECO:0007669"/>
    <property type="project" value="TreeGrafter"/>
</dbReference>
<dbReference type="SUPFAM" id="SSF53697">
    <property type="entry name" value="SIS domain"/>
    <property type="match status" value="1"/>
</dbReference>
<dbReference type="GO" id="GO:0006094">
    <property type="term" value="P:gluconeogenesis"/>
    <property type="evidence" value="ECO:0007669"/>
    <property type="project" value="UniProtKB-KW"/>
</dbReference>
<dbReference type="EMBL" id="BARU01016670">
    <property type="protein sequence ID" value="GAH51174.1"/>
    <property type="molecule type" value="Genomic_DNA"/>
</dbReference>
<evidence type="ECO:0000256" key="3">
    <source>
        <dbReference type="ARBA" id="ARBA00023235"/>
    </source>
</evidence>
<evidence type="ECO:0000256" key="2">
    <source>
        <dbReference type="ARBA" id="ARBA00023152"/>
    </source>
</evidence>
<dbReference type="PANTHER" id="PTHR11469:SF1">
    <property type="entry name" value="GLUCOSE-6-PHOSPHATE ISOMERASE"/>
    <property type="match status" value="1"/>
</dbReference>
<dbReference type="Pfam" id="PF00342">
    <property type="entry name" value="PGI"/>
    <property type="match status" value="1"/>
</dbReference>
<keyword evidence="3" id="KW-0413">Isomerase</keyword>
<protein>
    <recommendedName>
        <fullName evidence="5">Glucose-6-phosphate isomerase</fullName>
    </recommendedName>
</protein>
<dbReference type="InterPro" id="IPR001672">
    <property type="entry name" value="G6P_Isomerase"/>
</dbReference>
<proteinExistence type="predicted"/>